<keyword evidence="7" id="KW-1185">Reference proteome</keyword>
<sequence length="836" mass="92437">MSETITQDFCLVEKILDKRIDADTGTVEYLIKWQGTDAEGNALDNSWEPEHNILGEDLLAEFEREQAAKGSRSYESAQAVPTPVAIGNERRRPRSRYVSEPSPHPLTTHHDPSVARPITAGLPPSLYPPHPDVRLGLAHAHASLPYRYPPGHPSSRTQHPFTPQYSVHPSYDRVLVLNEPKSSHGGPHLEDLASPSGGAQSTTTAESKSSEKSATAAQSDQNSEATTLGSTSEPASKRHKGDPTLRSCQRLEEYLSRPRTDATTKDKSTTVRPLLLMTRRERADFKTVINKSTLLKDEALKSQMEQFVLNPENHGLTSGAALLESELWLAEIKAHEGKSLFLALDVPNGKAMALHIPECMLEGQRGTSSEEGIRITDRVIVSAIIAGNLEGSGLYPSSSSSSEESVSQHPVDHHKSESSSGTPQEASTTVSSTQDETQRTNGPLADNSTKETLTTKVTPCEWRGCTRTLLTMDDLVQHVQKDHLRANAAFAQELQSNGTRDPEGFSPSIDMDIDGPNAGPSWATRYGVLREDYRSLHNDITAMRERLKKMDDQIRDSDTHYTSAITATRQNIKRLEAVLEWEQKKWEKYQDEKRRMTARDGEQILKAGLVSQTAVKNGEEQTSVDNQMETNANGRASARGDHGLDTVIEAQARNSIREIQKSLVAAKDNEAQLRTERGQLMEKKRAMEAEYQKIDQLYQTTITRLSQTESQLLKTREEVKTRTMGVEECKESMAQEKQQHQTYAEQLRAKIETLHQSMPSTTQQPSQPPTSASSTLPGLAQTQPHGQLSQSSSELAQDKAPTSTATVELVNPTVPAIADQTNFIDLLTRNTEEGRS</sequence>
<reference evidence="6" key="1">
    <citation type="journal article" date="2020" name="Fungal Divers.">
        <title>Resolving the Mortierellaceae phylogeny through synthesis of multi-gene phylogenetics and phylogenomics.</title>
        <authorList>
            <person name="Vandepol N."/>
            <person name="Liber J."/>
            <person name="Desiro A."/>
            <person name="Na H."/>
            <person name="Kennedy M."/>
            <person name="Barry K."/>
            <person name="Grigoriev I.V."/>
            <person name="Miller A.N."/>
            <person name="O'Donnell K."/>
            <person name="Stajich J.E."/>
            <person name="Bonito G."/>
        </authorList>
    </citation>
    <scope>NUCLEOTIDE SEQUENCE</scope>
    <source>
        <strain evidence="6">CK1249</strain>
    </source>
</reference>
<dbReference type="PROSITE" id="PS50013">
    <property type="entry name" value="CHROMO_2"/>
    <property type="match status" value="1"/>
</dbReference>
<feature type="coiled-coil region" evidence="3">
    <location>
        <begin position="656"/>
        <end position="690"/>
    </location>
</feature>
<dbReference type="Gene3D" id="2.40.50.40">
    <property type="match status" value="1"/>
</dbReference>
<dbReference type="Proteomes" id="UP000738359">
    <property type="component" value="Unassembled WGS sequence"/>
</dbReference>
<dbReference type="OrthoDB" id="433924at2759"/>
<evidence type="ECO:0000259" key="5">
    <source>
        <dbReference type="PROSITE" id="PS50013"/>
    </source>
</evidence>
<gene>
    <name evidence="6" type="ORF">BGZ70_007700</name>
</gene>
<dbReference type="InterPro" id="IPR000953">
    <property type="entry name" value="Chromo/chromo_shadow_dom"/>
</dbReference>
<dbReference type="SMART" id="SM00298">
    <property type="entry name" value="CHROMO"/>
    <property type="match status" value="1"/>
</dbReference>
<feature type="compositionally biased region" description="Polar residues" evidence="4">
    <location>
        <begin position="154"/>
        <end position="166"/>
    </location>
</feature>
<evidence type="ECO:0000256" key="3">
    <source>
        <dbReference type="SAM" id="Coils"/>
    </source>
</evidence>
<dbReference type="EMBL" id="JAAAHY010000500">
    <property type="protein sequence ID" value="KAF9963061.1"/>
    <property type="molecule type" value="Genomic_DNA"/>
</dbReference>
<feature type="compositionally biased region" description="Polar residues" evidence="4">
    <location>
        <begin position="220"/>
        <end position="234"/>
    </location>
</feature>
<dbReference type="InterPro" id="IPR016197">
    <property type="entry name" value="Chromo-like_dom_sf"/>
</dbReference>
<organism evidence="6 7">
    <name type="scientific">Mortierella alpina</name>
    <name type="common">Oleaginous fungus</name>
    <name type="synonym">Mortierella renispora</name>
    <dbReference type="NCBI Taxonomy" id="64518"/>
    <lineage>
        <taxon>Eukaryota</taxon>
        <taxon>Fungi</taxon>
        <taxon>Fungi incertae sedis</taxon>
        <taxon>Mucoromycota</taxon>
        <taxon>Mortierellomycotina</taxon>
        <taxon>Mortierellomycetes</taxon>
        <taxon>Mortierellales</taxon>
        <taxon>Mortierellaceae</taxon>
        <taxon>Mortierella</taxon>
    </lineage>
</organism>
<dbReference type="CDD" id="cd00024">
    <property type="entry name" value="CD_CSD"/>
    <property type="match status" value="1"/>
</dbReference>
<evidence type="ECO:0000256" key="2">
    <source>
        <dbReference type="ARBA" id="ARBA00023242"/>
    </source>
</evidence>
<comment type="subcellular location">
    <subcellularLocation>
        <location evidence="1">Nucleus</location>
    </subcellularLocation>
</comment>
<dbReference type="InterPro" id="IPR023780">
    <property type="entry name" value="Chromo_domain"/>
</dbReference>
<feature type="compositionally biased region" description="Basic and acidic residues" evidence="4">
    <location>
        <begin position="249"/>
        <end position="268"/>
    </location>
</feature>
<feature type="compositionally biased region" description="Polar residues" evidence="4">
    <location>
        <begin position="418"/>
        <end position="452"/>
    </location>
</feature>
<evidence type="ECO:0000313" key="7">
    <source>
        <dbReference type="Proteomes" id="UP000738359"/>
    </source>
</evidence>
<evidence type="ECO:0000256" key="1">
    <source>
        <dbReference type="ARBA" id="ARBA00004123"/>
    </source>
</evidence>
<feature type="compositionally biased region" description="Low complexity" evidence="4">
    <location>
        <begin position="199"/>
        <end position="219"/>
    </location>
</feature>
<comment type="caution">
    <text evidence="6">The sequence shown here is derived from an EMBL/GenBank/DDBJ whole genome shotgun (WGS) entry which is preliminary data.</text>
</comment>
<name>A0A9P6J8I0_MORAP</name>
<accession>A0A9P6J8I0</accession>
<keyword evidence="3" id="KW-0175">Coiled coil</keyword>
<dbReference type="Gene3D" id="3.30.160.60">
    <property type="entry name" value="Classic Zinc Finger"/>
    <property type="match status" value="1"/>
</dbReference>
<dbReference type="PANTHER" id="PTHR22812">
    <property type="entry name" value="CHROMOBOX PROTEIN"/>
    <property type="match status" value="1"/>
</dbReference>
<dbReference type="PROSITE" id="PS00028">
    <property type="entry name" value="ZINC_FINGER_C2H2_1"/>
    <property type="match status" value="1"/>
</dbReference>
<proteinExistence type="predicted"/>
<feature type="domain" description="Chromo" evidence="5">
    <location>
        <begin position="10"/>
        <end position="74"/>
    </location>
</feature>
<evidence type="ECO:0000256" key="4">
    <source>
        <dbReference type="SAM" id="MobiDB-lite"/>
    </source>
</evidence>
<dbReference type="Pfam" id="PF00385">
    <property type="entry name" value="Chromo"/>
    <property type="match status" value="1"/>
</dbReference>
<feature type="coiled-coil region" evidence="3">
    <location>
        <begin position="533"/>
        <end position="592"/>
    </location>
</feature>
<dbReference type="InterPro" id="IPR013087">
    <property type="entry name" value="Znf_C2H2_type"/>
</dbReference>
<feature type="compositionally biased region" description="Low complexity" evidence="4">
    <location>
        <begin position="397"/>
        <end position="407"/>
    </location>
</feature>
<feature type="region of interest" description="Disordered" evidence="4">
    <location>
        <begin position="393"/>
        <end position="452"/>
    </location>
</feature>
<evidence type="ECO:0000313" key="6">
    <source>
        <dbReference type="EMBL" id="KAF9963061.1"/>
    </source>
</evidence>
<dbReference type="GO" id="GO:0005634">
    <property type="term" value="C:nucleus"/>
    <property type="evidence" value="ECO:0007669"/>
    <property type="project" value="UniProtKB-SubCell"/>
</dbReference>
<dbReference type="SUPFAM" id="SSF54160">
    <property type="entry name" value="Chromo domain-like"/>
    <property type="match status" value="1"/>
</dbReference>
<feature type="compositionally biased region" description="Low complexity" evidence="4">
    <location>
        <begin position="757"/>
        <end position="775"/>
    </location>
</feature>
<feature type="region of interest" description="Disordered" evidence="4">
    <location>
        <begin position="757"/>
        <end position="816"/>
    </location>
</feature>
<feature type="region of interest" description="Disordered" evidence="4">
    <location>
        <begin position="66"/>
        <end position="127"/>
    </location>
</feature>
<dbReference type="InterPro" id="IPR051219">
    <property type="entry name" value="Heterochromatin_chromo-domain"/>
</dbReference>
<dbReference type="AlphaFoldDB" id="A0A9P6J8I0"/>
<feature type="region of interest" description="Disordered" evidence="4">
    <location>
        <begin position="178"/>
        <end position="268"/>
    </location>
</feature>
<protein>
    <recommendedName>
        <fullName evidence="5">Chromo domain-containing protein</fullName>
    </recommendedName>
</protein>
<keyword evidence="2" id="KW-0539">Nucleus</keyword>
<feature type="compositionally biased region" description="Polar residues" evidence="4">
    <location>
        <begin position="780"/>
        <end position="806"/>
    </location>
</feature>
<feature type="region of interest" description="Disordered" evidence="4">
    <location>
        <begin position="146"/>
        <end position="166"/>
    </location>
</feature>